<feature type="region of interest" description="Disordered" evidence="1">
    <location>
        <begin position="179"/>
        <end position="198"/>
    </location>
</feature>
<sequence length="325" mass="36627">MFDEEILASTKSNTDGFAAAENHPMRSRIKINPEARRTLTEELVSLLFKNVIEEVRGEHSEVCNTKTRRIYSKLLEHRAKEHCTNYTEILDGYSYSDRTCNPESKILEGATKQMEYTVIPSRNSEAGDIYRLQIQFIGGGSWVKTSFSDMVYTGGIDAHQYQRATDDIICATSQEASGNRGTDLETLPINQQSPPDNLRTVSIEPGRCPELSNSAKKMVNIRPNIHETERYVRPRRHGFFCFQQEQEAEAYYSWFPEISDKVPRPDGIINIPIASASGDNNNSRSQKRGVPSKSKVCQILSLTLSFQTNDVSNVNPGTIMSNNAF</sequence>
<organism evidence="2 3">
    <name type="scientific">Smittium culicis</name>
    <dbReference type="NCBI Taxonomy" id="133412"/>
    <lineage>
        <taxon>Eukaryota</taxon>
        <taxon>Fungi</taxon>
        <taxon>Fungi incertae sedis</taxon>
        <taxon>Zoopagomycota</taxon>
        <taxon>Kickxellomycotina</taxon>
        <taxon>Harpellomycetes</taxon>
        <taxon>Harpellales</taxon>
        <taxon>Legeriomycetaceae</taxon>
        <taxon>Smittium</taxon>
    </lineage>
</organism>
<evidence type="ECO:0000313" key="3">
    <source>
        <dbReference type="Proteomes" id="UP000187429"/>
    </source>
</evidence>
<feature type="region of interest" description="Disordered" evidence="1">
    <location>
        <begin position="273"/>
        <end position="292"/>
    </location>
</feature>
<proteinExistence type="predicted"/>
<reference evidence="3" key="1">
    <citation type="submission" date="2017-01" db="EMBL/GenBank/DDBJ databases">
        <authorList>
            <person name="Wang Y."/>
            <person name="White M."/>
            <person name="Kvist S."/>
            <person name="Moncalvo J.-M."/>
        </authorList>
    </citation>
    <scope>NUCLEOTIDE SEQUENCE [LARGE SCALE GENOMIC DNA]</scope>
    <source>
        <strain evidence="3">ID-206-W2</strain>
    </source>
</reference>
<protein>
    <submittedName>
        <fullName evidence="2">Uncharacterized protein</fullName>
    </submittedName>
</protein>
<dbReference type="Proteomes" id="UP000187429">
    <property type="component" value="Unassembled WGS sequence"/>
</dbReference>
<keyword evidence="3" id="KW-1185">Reference proteome</keyword>
<evidence type="ECO:0000313" key="2">
    <source>
        <dbReference type="EMBL" id="OMJ27167.1"/>
    </source>
</evidence>
<dbReference type="EMBL" id="LSSM01001136">
    <property type="protein sequence ID" value="OMJ27167.1"/>
    <property type="molecule type" value="Genomic_DNA"/>
</dbReference>
<gene>
    <name evidence="2" type="ORF">AYI69_g3404</name>
</gene>
<name>A0A1R1YJS3_9FUNG</name>
<comment type="caution">
    <text evidence="2">The sequence shown here is derived from an EMBL/GenBank/DDBJ whole genome shotgun (WGS) entry which is preliminary data.</text>
</comment>
<evidence type="ECO:0000256" key="1">
    <source>
        <dbReference type="SAM" id="MobiDB-lite"/>
    </source>
</evidence>
<dbReference type="AlphaFoldDB" id="A0A1R1YJS3"/>
<accession>A0A1R1YJS3</accession>